<organism evidence="1 2">
    <name type="scientific">Paramecium primaurelia</name>
    <dbReference type="NCBI Taxonomy" id="5886"/>
    <lineage>
        <taxon>Eukaryota</taxon>
        <taxon>Sar</taxon>
        <taxon>Alveolata</taxon>
        <taxon>Ciliophora</taxon>
        <taxon>Intramacronucleata</taxon>
        <taxon>Oligohymenophorea</taxon>
        <taxon>Peniculida</taxon>
        <taxon>Parameciidae</taxon>
        <taxon>Paramecium</taxon>
    </lineage>
</organism>
<accession>A0A8S1L4X8</accession>
<dbReference type="AlphaFoldDB" id="A0A8S1L4X8"/>
<comment type="caution">
    <text evidence="1">The sequence shown here is derived from an EMBL/GenBank/DDBJ whole genome shotgun (WGS) entry which is preliminary data.</text>
</comment>
<protein>
    <submittedName>
        <fullName evidence="1">Uncharacterized protein</fullName>
    </submittedName>
</protein>
<name>A0A8S1L4X8_PARPR</name>
<dbReference type="OMA" id="WILKEVE"/>
<dbReference type="CDD" id="cd23688">
    <property type="entry name" value="mL103"/>
    <property type="match status" value="1"/>
</dbReference>
<sequence length="321" mass="39122">MQLYLPRFFMSQIFSRFVKPVPPKNVNQKKRALQLAIKEKQQQLEQSGLLDENLKQERFTHTTNYNFETYLKYTKLVKAEREKEIQVIQPKQKRVAIYDRPKFDLSLTDYYVWTSFHDPYYKPDEYSEIVVCKIYLSPKGLIHAFGMGMDPWRNKLATKEFDFEDSNLDKFCLYDAKQTTKYWGPNRSEQFYNKQQYLKPIYRKKRWPTFEEFWSQEEKAPFRVNCTRYGDFRKFKEWIQQEIERCSKLPSFEERVLKKYGQPEFYDDYSKNYQCKTEPAVYKYTREYFLEKGQKLDQSNVLNIPLQPPEHLGEEYRVPNK</sequence>
<keyword evidence="2" id="KW-1185">Reference proteome</keyword>
<evidence type="ECO:0000313" key="2">
    <source>
        <dbReference type="Proteomes" id="UP000688137"/>
    </source>
</evidence>
<proteinExistence type="predicted"/>
<gene>
    <name evidence="1" type="ORF">PPRIM_AZ9-3.1.T0330157</name>
</gene>
<reference evidence="1" key="1">
    <citation type="submission" date="2021-01" db="EMBL/GenBank/DDBJ databases">
        <authorList>
            <consortium name="Genoscope - CEA"/>
            <person name="William W."/>
        </authorList>
    </citation>
    <scope>NUCLEOTIDE SEQUENCE</scope>
</reference>
<evidence type="ECO:0000313" key="1">
    <source>
        <dbReference type="EMBL" id="CAD8062479.1"/>
    </source>
</evidence>
<dbReference type="EMBL" id="CAJJDM010000032">
    <property type="protein sequence ID" value="CAD8062479.1"/>
    <property type="molecule type" value="Genomic_DNA"/>
</dbReference>
<dbReference type="Proteomes" id="UP000688137">
    <property type="component" value="Unassembled WGS sequence"/>
</dbReference>